<dbReference type="Pfam" id="PF18296">
    <property type="entry name" value="MID_MedPIWI"/>
    <property type="match status" value="1"/>
</dbReference>
<dbReference type="GO" id="GO:0003713">
    <property type="term" value="F:transcription coactivator activity"/>
    <property type="evidence" value="ECO:0007669"/>
    <property type="project" value="TreeGrafter"/>
</dbReference>
<feature type="region of interest" description="Disordered" evidence="8">
    <location>
        <begin position="1041"/>
        <end position="1068"/>
    </location>
</feature>
<dbReference type="GO" id="GO:0045944">
    <property type="term" value="P:positive regulation of transcription by RNA polymerase II"/>
    <property type="evidence" value="ECO:0007669"/>
    <property type="project" value="TreeGrafter"/>
</dbReference>
<dbReference type="InterPro" id="IPR051139">
    <property type="entry name" value="Mediator_complx_sub13"/>
</dbReference>
<accession>A0A8S9LCQ0</accession>
<evidence type="ECO:0000256" key="4">
    <source>
        <dbReference type="ARBA" id="ARBA00022491"/>
    </source>
</evidence>
<dbReference type="Pfam" id="PF07797">
    <property type="entry name" value="DUF1639"/>
    <property type="match status" value="1"/>
</dbReference>
<evidence type="ECO:0000256" key="5">
    <source>
        <dbReference type="ARBA" id="ARBA00023015"/>
    </source>
</evidence>
<evidence type="ECO:0000313" key="12">
    <source>
        <dbReference type="Proteomes" id="UP000712281"/>
    </source>
</evidence>
<comment type="caution">
    <text evidence="11">The sequence shown here is derived from an EMBL/GenBank/DDBJ whole genome shotgun (WGS) entry which is preliminary data.</text>
</comment>
<keyword evidence="6" id="KW-0804">Transcription</keyword>
<proteinExistence type="inferred from homology"/>
<gene>
    <name evidence="11" type="ORF">F2Q68_00044495</name>
</gene>
<sequence>MWTNVFKIGGLRNVSWFQFLPSEAELSPASDTTSSRAEQNDVATYLVLSSHLRLQKEGFLSTWTNSFVGPWDPSQGLYNPDEKIKLWLFLPGRHSSITDKAQAVVSKLRVVASGIWVAPGDSEEISVAFSQSLRNCIERALTGLSYMRFGDVFSKFSPQSEDYLRRGQPTVEFIFAATEEAVFVHVIVSAKNVRALSSGDAERLLRSSLKNSSYRLPGAFFVDINTSHRLMSFPPVIVSPHGMRGSLTGFCPNDLVKQVYFSSGNIGTSSGYIGLPSHVDRGSRLINDNHCYVEVTLGCCQSINDNTSQTNSTFAVNLPHNQRPEPSVGSRDHRKGQQDISSVREKKFIYPAEAVLVPILQSAFAKFSLKRVSGCAFVASGIWVAPGDSEEISVAFSQSLRNCIERALTGLSYMRFGDVFSKFSPQSEEYLRRGQPTVEFIFAATEEAVFVHVIVSAKNVRALSSGDAERLLRSSLKNSSYRLPVIVSPHGMRGSLTGFCPNDLVKQVYFSSGNIGTSSGYIGLPSHVDRGSRLINDNHCYVEVTLGCCQSINDNTSQTNSTFAVNLPHNQRPEPSVGSRDHRKGQQDISSVREKKFIYPAEAVLVPILQSAFAKFSLKRVSGCACMYVENRVCRVVVRCTTCVLSLTLELMQGEIILADFGFKTGKSPYLPKSHKVESSHSRTSNYVYGPTPPATDSDGAADKNSLGSKACIGNNDGRTLFQSRDYYTQVEGRKDQHKMLPTVISDNSSTKEGVSQLKYSNFSAVKTVQGKKSDGISAVVSTLLSSKTLLATDVGSVMFQAFMSRMRHIIISSKHSSPVNLTRLSGKLFLNQLSNEPSSLTDNISARNEIYKKEIPTRIAGDFDGGMIDSHMSAPVGVWRTVSVPKTAKPASSPNIEAGSSLPHSSFSEDSLLSYGQRQPLQELLDGIALIVQQATSFVDLALDSDCGDGPYGWLALEELWRRELSCGPSAGHAGCGGTLASCHSLDIAGVKLVDPLSAEVFPSSVITLLQSDIKTALKSAFGQSDGPLSVTDWCKGRNHSMDGGSTAESSLREAMSIDSGKREETAQSQDIYSSKLLRPTLFVLPSPSILVGYQDDWLKISTNALPHWEKAPFEPYALPKNMSYTVVCPDIDPLTSAATDFFQQLGTVYEACRLGTHLPHILGNQMETDAGRLSLSGFVLLDCPQSMKIESNNTSLLGSLSDYFLSLSNGWNVTSYLKSLSRALKGLKLESCLYTNQKEGSATSPCIVVYIVCPFPDPSAVLRTIVQSSIALGSGIQPDKDRRSLLNSQVARAFGSSAAVDEASISHIPVLSGFSVPKLVLQVVSVDSIFRITSPSFNELVILKDTAFSVYNKAQNRMVDLGGVIHSGIVVAKAADLEVVMEEVKGQRGNGTSDADFVLQWGERKRVRCMKVKKDQSRKSSYSLTKRKLISRAVSSDRGSPSRHLNRPNKMVESPGNVRRSFVASPEKEDRYYTTRGSMGTDESGKIIKEAVKETKTHVWPKLFINLSNKEKEEDFLAMKGCKLPQRPKKRAKLVQKTLLLVSPGTWLSDLCKERYEVREKKTSKKRPRGLKAMGSMESDSE</sequence>
<evidence type="ECO:0000256" key="1">
    <source>
        <dbReference type="ARBA" id="ARBA00004123"/>
    </source>
</evidence>
<evidence type="ECO:0000256" key="7">
    <source>
        <dbReference type="ARBA" id="ARBA00023242"/>
    </source>
</evidence>
<dbReference type="Pfam" id="PF11597">
    <property type="entry name" value="Med13_N"/>
    <property type="match status" value="2"/>
</dbReference>
<protein>
    <recommendedName>
        <fullName evidence="3">Mediator of RNA polymerase II transcription subunit 13</fullName>
    </recommendedName>
</protein>
<dbReference type="GO" id="GO:0016592">
    <property type="term" value="C:mediator complex"/>
    <property type="evidence" value="ECO:0007669"/>
    <property type="project" value="TreeGrafter"/>
</dbReference>
<keyword evidence="7" id="KW-0539">Nucleus</keyword>
<dbReference type="Proteomes" id="UP000712281">
    <property type="component" value="Unassembled WGS sequence"/>
</dbReference>
<evidence type="ECO:0000256" key="2">
    <source>
        <dbReference type="ARBA" id="ARBA00009354"/>
    </source>
</evidence>
<keyword evidence="4" id="KW-0678">Repressor</keyword>
<evidence type="ECO:0000313" key="11">
    <source>
        <dbReference type="EMBL" id="KAF2605930.1"/>
    </source>
</evidence>
<name>A0A8S9LCQ0_BRACR</name>
<dbReference type="EMBL" id="QGKW02000276">
    <property type="protein sequence ID" value="KAF2605930.1"/>
    <property type="molecule type" value="Genomic_DNA"/>
</dbReference>
<evidence type="ECO:0000256" key="8">
    <source>
        <dbReference type="SAM" id="MobiDB-lite"/>
    </source>
</evidence>
<feature type="region of interest" description="Disordered" evidence="8">
    <location>
        <begin position="672"/>
        <end position="701"/>
    </location>
</feature>
<dbReference type="InterPro" id="IPR021643">
    <property type="entry name" value="Mediator_Med13_N"/>
</dbReference>
<dbReference type="PANTHER" id="PTHR48249">
    <property type="entry name" value="MEDIATOR OF RNA POLYMERASE II TRANSCRIPTION SUBUNIT 13"/>
    <property type="match status" value="1"/>
</dbReference>
<evidence type="ECO:0000259" key="10">
    <source>
        <dbReference type="Pfam" id="PF18296"/>
    </source>
</evidence>
<feature type="region of interest" description="Disordered" evidence="8">
    <location>
        <begin position="1561"/>
        <end position="1584"/>
    </location>
</feature>
<feature type="domain" description="Mediator complex subunit Med13 N-terminal" evidence="9">
    <location>
        <begin position="2"/>
        <end position="358"/>
    </location>
</feature>
<evidence type="ECO:0000259" key="9">
    <source>
        <dbReference type="Pfam" id="PF11597"/>
    </source>
</evidence>
<feature type="domain" description="Mediator complex subunit Med13 N-terminal" evidence="9">
    <location>
        <begin position="369"/>
        <end position="607"/>
    </location>
</feature>
<feature type="region of interest" description="Disordered" evidence="8">
    <location>
        <begin position="1434"/>
        <end position="1463"/>
    </location>
</feature>
<keyword evidence="5" id="KW-0805">Transcription regulation</keyword>
<dbReference type="InterPro" id="IPR012438">
    <property type="entry name" value="DUF1639"/>
</dbReference>
<feature type="region of interest" description="Disordered" evidence="8">
    <location>
        <begin position="319"/>
        <end position="340"/>
    </location>
</feature>
<comment type="subcellular location">
    <subcellularLocation>
        <location evidence="1">Nucleus</location>
    </subcellularLocation>
</comment>
<dbReference type="PANTHER" id="PTHR48249:SF3">
    <property type="entry name" value="MEDIATOR OF RNA POLYMERASE II TRANSCRIPTION SUBUNIT 13"/>
    <property type="match status" value="1"/>
</dbReference>
<evidence type="ECO:0000256" key="3">
    <source>
        <dbReference type="ARBA" id="ARBA00019618"/>
    </source>
</evidence>
<feature type="region of interest" description="Disordered" evidence="8">
    <location>
        <begin position="568"/>
        <end position="589"/>
    </location>
</feature>
<reference evidence="11" key="1">
    <citation type="submission" date="2019-12" db="EMBL/GenBank/DDBJ databases">
        <title>Genome sequencing and annotation of Brassica cretica.</title>
        <authorList>
            <person name="Studholme D.J."/>
            <person name="Sarris P.F."/>
        </authorList>
    </citation>
    <scope>NUCLEOTIDE SEQUENCE</scope>
    <source>
        <strain evidence="11">PFS-001/15</strain>
        <tissue evidence="11">Leaf</tissue>
    </source>
</reference>
<feature type="domain" description="MID" evidence="10">
    <location>
        <begin position="1122"/>
        <end position="1356"/>
    </location>
</feature>
<evidence type="ECO:0000256" key="6">
    <source>
        <dbReference type="ARBA" id="ARBA00023163"/>
    </source>
</evidence>
<dbReference type="InterPro" id="IPR041285">
    <property type="entry name" value="MID_MedPIWI"/>
</dbReference>
<comment type="similarity">
    <text evidence="2">Belongs to the Mediator complex subunit 13 family.</text>
</comment>
<organism evidence="11 12">
    <name type="scientific">Brassica cretica</name>
    <name type="common">Mustard</name>
    <dbReference type="NCBI Taxonomy" id="69181"/>
    <lineage>
        <taxon>Eukaryota</taxon>
        <taxon>Viridiplantae</taxon>
        <taxon>Streptophyta</taxon>
        <taxon>Embryophyta</taxon>
        <taxon>Tracheophyta</taxon>
        <taxon>Spermatophyta</taxon>
        <taxon>Magnoliopsida</taxon>
        <taxon>eudicotyledons</taxon>
        <taxon>Gunneridae</taxon>
        <taxon>Pentapetalae</taxon>
        <taxon>rosids</taxon>
        <taxon>malvids</taxon>
        <taxon>Brassicales</taxon>
        <taxon>Brassicaceae</taxon>
        <taxon>Brassiceae</taxon>
        <taxon>Brassica</taxon>
    </lineage>
</organism>